<evidence type="ECO:0000256" key="2">
    <source>
        <dbReference type="ARBA" id="ARBA00023125"/>
    </source>
</evidence>
<dbReference type="Proteomes" id="UP000006377">
    <property type="component" value="Chromosome"/>
</dbReference>
<dbReference type="GO" id="GO:0003700">
    <property type="term" value="F:DNA-binding transcription factor activity"/>
    <property type="evidence" value="ECO:0007669"/>
    <property type="project" value="InterPro"/>
</dbReference>
<keyword evidence="6" id="KW-1185">Reference proteome</keyword>
<dbReference type="PROSITE" id="PS00041">
    <property type="entry name" value="HTH_ARAC_FAMILY_1"/>
    <property type="match status" value="1"/>
</dbReference>
<organism evidence="5 6">
    <name type="scientific">Parvibaculum lavamentivorans (strain DS-1 / DSM 13023 / NCIMB 13966)</name>
    <dbReference type="NCBI Taxonomy" id="402881"/>
    <lineage>
        <taxon>Bacteria</taxon>
        <taxon>Pseudomonadati</taxon>
        <taxon>Pseudomonadota</taxon>
        <taxon>Alphaproteobacteria</taxon>
        <taxon>Hyphomicrobiales</taxon>
        <taxon>Parvibaculaceae</taxon>
        <taxon>Parvibaculum</taxon>
    </lineage>
</organism>
<proteinExistence type="predicted"/>
<dbReference type="InterPro" id="IPR009057">
    <property type="entry name" value="Homeodomain-like_sf"/>
</dbReference>
<dbReference type="InterPro" id="IPR020449">
    <property type="entry name" value="Tscrpt_reg_AraC-type_HTH"/>
</dbReference>
<dbReference type="PROSITE" id="PS01124">
    <property type="entry name" value="HTH_ARAC_FAMILY_2"/>
    <property type="match status" value="1"/>
</dbReference>
<keyword evidence="2" id="KW-0238">DNA-binding</keyword>
<dbReference type="HOGENOM" id="CLU_000445_88_16_5"/>
<dbReference type="EMBL" id="CP000774">
    <property type="protein sequence ID" value="ABS63601.1"/>
    <property type="molecule type" value="Genomic_DNA"/>
</dbReference>
<dbReference type="PANTHER" id="PTHR46796">
    <property type="entry name" value="HTH-TYPE TRANSCRIPTIONAL ACTIVATOR RHAS-RELATED"/>
    <property type="match status" value="1"/>
</dbReference>
<dbReference type="AlphaFoldDB" id="A7HUL8"/>
<dbReference type="SUPFAM" id="SSF46689">
    <property type="entry name" value="Homeodomain-like"/>
    <property type="match status" value="2"/>
</dbReference>
<dbReference type="InterPro" id="IPR050204">
    <property type="entry name" value="AraC_XylS_family_regulators"/>
</dbReference>
<dbReference type="PANTHER" id="PTHR46796:SF14">
    <property type="entry name" value="TRANSCRIPTIONAL REGULATORY PROTEIN"/>
    <property type="match status" value="1"/>
</dbReference>
<dbReference type="PRINTS" id="PR00032">
    <property type="entry name" value="HTHARAC"/>
</dbReference>
<dbReference type="Pfam" id="PF12833">
    <property type="entry name" value="HTH_18"/>
    <property type="match status" value="1"/>
</dbReference>
<protein>
    <submittedName>
        <fullName evidence="5">Helix-turn-helix-domain containing protein AraC type</fullName>
    </submittedName>
</protein>
<accession>A7HUL8</accession>
<evidence type="ECO:0000256" key="1">
    <source>
        <dbReference type="ARBA" id="ARBA00023015"/>
    </source>
</evidence>
<dbReference type="RefSeq" id="WP_012110897.1">
    <property type="nucleotide sequence ID" value="NC_009719.1"/>
</dbReference>
<evidence type="ECO:0000259" key="4">
    <source>
        <dbReference type="PROSITE" id="PS01124"/>
    </source>
</evidence>
<dbReference type="InterPro" id="IPR018062">
    <property type="entry name" value="HTH_AraC-typ_CS"/>
</dbReference>
<keyword evidence="1" id="KW-0805">Transcription regulation</keyword>
<dbReference type="SMART" id="SM00342">
    <property type="entry name" value="HTH_ARAC"/>
    <property type="match status" value="1"/>
</dbReference>
<feature type="domain" description="HTH araC/xylS-type" evidence="4">
    <location>
        <begin position="167"/>
        <end position="265"/>
    </location>
</feature>
<keyword evidence="3" id="KW-0804">Transcription</keyword>
<dbReference type="InterPro" id="IPR018060">
    <property type="entry name" value="HTH_AraC"/>
</dbReference>
<evidence type="ECO:0000256" key="3">
    <source>
        <dbReference type="ARBA" id="ARBA00023163"/>
    </source>
</evidence>
<dbReference type="Gene3D" id="1.10.10.60">
    <property type="entry name" value="Homeodomain-like"/>
    <property type="match status" value="2"/>
</dbReference>
<dbReference type="STRING" id="402881.Plav_1987"/>
<name>A7HUL8_PARL1</name>
<dbReference type="GO" id="GO:0043565">
    <property type="term" value="F:sequence-specific DNA binding"/>
    <property type="evidence" value="ECO:0007669"/>
    <property type="project" value="InterPro"/>
</dbReference>
<evidence type="ECO:0000313" key="5">
    <source>
        <dbReference type="EMBL" id="ABS63601.1"/>
    </source>
</evidence>
<evidence type="ECO:0000313" key="6">
    <source>
        <dbReference type="Proteomes" id="UP000006377"/>
    </source>
</evidence>
<sequence length="283" mass="30758">MVKATVLSEGAVSAVDYRCPAGPAGAPYAECHEVFSISYVRKGSFGYRAGGQTLEMVAGSVLVGHRGDEYICTHDHHVCGDECLAFRLDEELADTVSGRPELRRLAALPPLPEMMVLGELAQAAAEGRSDMGLDEAGLMFAGRFAEIATGRKAGKVTASARDRKRAVHAAMWMDEYAHRQIGLEGAAREAGLSLYHFLRTFTKVLGVTPHQYLLRARLRRAASLLADRERSVTDIAYDAGFADLSNFIRTFRRAAGIPPGRFREAARGERNLLQARLAPPAAK</sequence>
<reference evidence="5 6" key="1">
    <citation type="journal article" date="2011" name="Stand. Genomic Sci.">
        <title>Complete genome sequence of Parvibaculum lavamentivorans type strain (DS-1(T)).</title>
        <authorList>
            <person name="Schleheck D."/>
            <person name="Weiss M."/>
            <person name="Pitluck S."/>
            <person name="Bruce D."/>
            <person name="Land M.L."/>
            <person name="Han S."/>
            <person name="Saunders E."/>
            <person name="Tapia R."/>
            <person name="Detter C."/>
            <person name="Brettin T."/>
            <person name="Han J."/>
            <person name="Woyke T."/>
            <person name="Goodwin L."/>
            <person name="Pennacchio L."/>
            <person name="Nolan M."/>
            <person name="Cook A.M."/>
            <person name="Kjelleberg S."/>
            <person name="Thomas T."/>
        </authorList>
    </citation>
    <scope>NUCLEOTIDE SEQUENCE [LARGE SCALE GENOMIC DNA]</scope>
    <source>
        <strain evidence="6">DS-1 / DSM 13023 / NCIMB 13966</strain>
    </source>
</reference>
<gene>
    <name evidence="5" type="ordered locus">Plav_1987</name>
</gene>
<dbReference type="eggNOG" id="COG2207">
    <property type="taxonomic scope" value="Bacteria"/>
</dbReference>
<dbReference type="KEGG" id="pla:Plav_1987"/>